<dbReference type="Proteomes" id="UP001218218">
    <property type="component" value="Unassembled WGS sequence"/>
</dbReference>
<evidence type="ECO:0000256" key="1">
    <source>
        <dbReference type="SAM" id="MobiDB-lite"/>
    </source>
</evidence>
<evidence type="ECO:0000313" key="3">
    <source>
        <dbReference type="Proteomes" id="UP001218218"/>
    </source>
</evidence>
<proteinExistence type="predicted"/>
<feature type="region of interest" description="Disordered" evidence="1">
    <location>
        <begin position="1"/>
        <end position="39"/>
    </location>
</feature>
<accession>A0AAD6Z3U5</accession>
<organism evidence="2 3">
    <name type="scientific">Mycena albidolilacea</name>
    <dbReference type="NCBI Taxonomy" id="1033008"/>
    <lineage>
        <taxon>Eukaryota</taxon>
        <taxon>Fungi</taxon>
        <taxon>Dikarya</taxon>
        <taxon>Basidiomycota</taxon>
        <taxon>Agaricomycotina</taxon>
        <taxon>Agaricomycetes</taxon>
        <taxon>Agaricomycetidae</taxon>
        <taxon>Agaricales</taxon>
        <taxon>Marasmiineae</taxon>
        <taxon>Mycenaceae</taxon>
        <taxon>Mycena</taxon>
    </lineage>
</organism>
<feature type="compositionally biased region" description="Low complexity" evidence="1">
    <location>
        <begin position="17"/>
        <end position="32"/>
    </location>
</feature>
<comment type="caution">
    <text evidence="2">The sequence shown here is derived from an EMBL/GenBank/DDBJ whole genome shotgun (WGS) entry which is preliminary data.</text>
</comment>
<name>A0AAD6Z3U5_9AGAR</name>
<dbReference type="AlphaFoldDB" id="A0AAD6Z3U5"/>
<keyword evidence="3" id="KW-1185">Reference proteome</keyword>
<reference evidence="2" key="1">
    <citation type="submission" date="2023-03" db="EMBL/GenBank/DDBJ databases">
        <title>Massive genome expansion in bonnet fungi (Mycena s.s.) driven by repeated elements and novel gene families across ecological guilds.</title>
        <authorList>
            <consortium name="Lawrence Berkeley National Laboratory"/>
            <person name="Harder C.B."/>
            <person name="Miyauchi S."/>
            <person name="Viragh M."/>
            <person name="Kuo A."/>
            <person name="Thoen E."/>
            <person name="Andreopoulos B."/>
            <person name="Lu D."/>
            <person name="Skrede I."/>
            <person name="Drula E."/>
            <person name="Henrissat B."/>
            <person name="Morin E."/>
            <person name="Kohler A."/>
            <person name="Barry K."/>
            <person name="LaButti K."/>
            <person name="Morin E."/>
            <person name="Salamov A."/>
            <person name="Lipzen A."/>
            <person name="Mereny Z."/>
            <person name="Hegedus B."/>
            <person name="Baldrian P."/>
            <person name="Stursova M."/>
            <person name="Weitz H."/>
            <person name="Taylor A."/>
            <person name="Grigoriev I.V."/>
            <person name="Nagy L.G."/>
            <person name="Martin F."/>
            <person name="Kauserud H."/>
        </authorList>
    </citation>
    <scope>NUCLEOTIDE SEQUENCE</scope>
    <source>
        <strain evidence="2">CBHHK002</strain>
    </source>
</reference>
<gene>
    <name evidence="2" type="ORF">DFH08DRAFT_515029</name>
</gene>
<evidence type="ECO:0000313" key="2">
    <source>
        <dbReference type="EMBL" id="KAJ7306817.1"/>
    </source>
</evidence>
<protein>
    <submittedName>
        <fullName evidence="2">Uncharacterized protein</fullName>
    </submittedName>
</protein>
<dbReference type="EMBL" id="JARIHO010000091">
    <property type="protein sequence ID" value="KAJ7306817.1"/>
    <property type="molecule type" value="Genomic_DNA"/>
</dbReference>
<sequence>MAPGPDYARRPNQVTFSLSGPSSAASSRTSSPAPTPPTSLREEYLLEKVAQNEAGLRPMDVYDATLPAWRAAVRRALVAQIRVESVLVAKMQRDIGACTFATRTRFLRKTSLAVWRNEDFGAPVFLSVFASPDVDVHAQWGCVVAMTRFLRRRLILVLPFGPSLLEDGRVLGFRRICTAA</sequence>